<evidence type="ECO:0000256" key="3">
    <source>
        <dbReference type="ARBA" id="ARBA00006256"/>
    </source>
</evidence>
<comment type="similarity">
    <text evidence="3">Belongs to the RSA3 family.</text>
</comment>
<evidence type="ECO:0000313" key="10">
    <source>
        <dbReference type="EMBL" id="ELQ36443.1"/>
    </source>
</evidence>
<evidence type="ECO:0000256" key="5">
    <source>
        <dbReference type="ARBA" id="ARBA00022517"/>
    </source>
</evidence>
<accession>A0AA97PJ70</accession>
<feature type="region of interest" description="Disordered" evidence="8">
    <location>
        <begin position="1"/>
        <end position="20"/>
    </location>
</feature>
<dbReference type="PANTHER" id="PTHR28127:SF1">
    <property type="entry name" value="RIBOSOME ASSEMBLY PROTEIN 3"/>
    <property type="match status" value="1"/>
</dbReference>
<dbReference type="GO" id="GO:0030687">
    <property type="term" value="C:preribosome, large subunit precursor"/>
    <property type="evidence" value="ECO:0007669"/>
    <property type="project" value="TreeGrafter"/>
</dbReference>
<dbReference type="InterPro" id="IPR028217">
    <property type="entry name" value="Rsa3_C"/>
</dbReference>
<feature type="compositionally biased region" description="Polar residues" evidence="8">
    <location>
        <begin position="46"/>
        <end position="70"/>
    </location>
</feature>
<keyword evidence="7" id="KW-0687">Ribonucleoprotein</keyword>
<dbReference type="Proteomes" id="UP000011086">
    <property type="component" value="Unassembled WGS sequence"/>
</dbReference>
<reference evidence="10" key="1">
    <citation type="journal article" date="2012" name="PLoS Genet.">
        <title>Comparative analysis of the genomes of two field isolates of the rice blast fungus Magnaporthe oryzae.</title>
        <authorList>
            <person name="Xue M."/>
            <person name="Yang J."/>
            <person name="Li Z."/>
            <person name="Hu S."/>
            <person name="Yao N."/>
            <person name="Dean R.A."/>
            <person name="Zhao W."/>
            <person name="Shen M."/>
            <person name="Zhang H."/>
            <person name="Li C."/>
            <person name="Liu L."/>
            <person name="Cao L."/>
            <person name="Xu X."/>
            <person name="Xing Y."/>
            <person name="Hsiang T."/>
            <person name="Zhang Z."/>
            <person name="Xu J.R."/>
            <person name="Peng Y.L."/>
        </authorList>
    </citation>
    <scope>NUCLEOTIDE SEQUENCE</scope>
    <source>
        <strain evidence="10">Y34</strain>
    </source>
</reference>
<dbReference type="GO" id="GO:0000027">
    <property type="term" value="P:ribosomal large subunit assembly"/>
    <property type="evidence" value="ECO:0007669"/>
    <property type="project" value="TreeGrafter"/>
</dbReference>
<proteinExistence type="inferred from homology"/>
<evidence type="ECO:0000256" key="8">
    <source>
        <dbReference type="SAM" id="MobiDB-lite"/>
    </source>
</evidence>
<sequence length="159" mass="17718">MRLQNVLPHGLQSLYAGPGNLENGGEMVAWRWPARRGPTCGFVRGNNPQTSQQPGTFKTQPFDYSSTISKPSRFRSQENFEPREEKTKPAATQKTAPPEFEGFYLQQATKEFAEDLDKIRAADDFKNDAVPMLVHALKQGATMFSPAEQARIVEGTSGR</sequence>
<dbReference type="PANTHER" id="PTHR28127">
    <property type="entry name" value="RIBOSOME ASSEMBLY PROTEIN 3"/>
    <property type="match status" value="1"/>
</dbReference>
<keyword evidence="5" id="KW-0690">Ribosome biogenesis</keyword>
<comment type="function">
    <text evidence="1">Required for efficient biogenesis of the 60S ribosomal subunit.</text>
</comment>
<protein>
    <recommendedName>
        <fullName evidence="4">Ribosome assembly protein 3</fullName>
    </recommendedName>
</protein>
<evidence type="ECO:0000256" key="2">
    <source>
        <dbReference type="ARBA" id="ARBA00004604"/>
    </source>
</evidence>
<evidence type="ECO:0000259" key="9">
    <source>
        <dbReference type="Pfam" id="PF14615"/>
    </source>
</evidence>
<name>A0AA97PJ70_PYRO3</name>
<keyword evidence="6" id="KW-0539">Nucleus</keyword>
<dbReference type="AlphaFoldDB" id="A0AA97PJ70"/>
<dbReference type="InterPro" id="IPR051898">
    <property type="entry name" value="Ribosome_Assembly_3"/>
</dbReference>
<organism evidence="10">
    <name type="scientific">Pyricularia oryzae (strain Y34)</name>
    <name type="common">Rice blast fungus</name>
    <name type="synonym">Magnaporthe oryzae</name>
    <dbReference type="NCBI Taxonomy" id="1143189"/>
    <lineage>
        <taxon>Eukaryota</taxon>
        <taxon>Fungi</taxon>
        <taxon>Dikarya</taxon>
        <taxon>Ascomycota</taxon>
        <taxon>Pezizomycotina</taxon>
        <taxon>Sordariomycetes</taxon>
        <taxon>Sordariomycetidae</taxon>
        <taxon>Magnaporthales</taxon>
        <taxon>Pyriculariaceae</taxon>
        <taxon>Pyricularia</taxon>
    </lineage>
</organism>
<comment type="subcellular location">
    <subcellularLocation>
        <location evidence="2">Nucleus</location>
        <location evidence="2">Nucleolus</location>
    </subcellularLocation>
</comment>
<feature type="domain" description="Ribosome-assembly protein 3 C-terminal" evidence="9">
    <location>
        <begin position="100"/>
        <end position="145"/>
    </location>
</feature>
<dbReference type="GO" id="GO:0005730">
    <property type="term" value="C:nucleolus"/>
    <property type="evidence" value="ECO:0007669"/>
    <property type="project" value="UniProtKB-SubCell"/>
</dbReference>
<feature type="compositionally biased region" description="Basic and acidic residues" evidence="8">
    <location>
        <begin position="75"/>
        <end position="88"/>
    </location>
</feature>
<evidence type="ECO:0000256" key="6">
    <source>
        <dbReference type="ARBA" id="ARBA00023242"/>
    </source>
</evidence>
<feature type="region of interest" description="Disordered" evidence="8">
    <location>
        <begin position="46"/>
        <end position="99"/>
    </location>
</feature>
<dbReference type="Pfam" id="PF14615">
    <property type="entry name" value="Rsa3"/>
    <property type="match status" value="1"/>
</dbReference>
<evidence type="ECO:0000256" key="7">
    <source>
        <dbReference type="ARBA" id="ARBA00023274"/>
    </source>
</evidence>
<gene>
    <name evidence="10" type="ORF">OOU_Y34scaffold00662g24</name>
</gene>
<evidence type="ECO:0000256" key="1">
    <source>
        <dbReference type="ARBA" id="ARBA00003035"/>
    </source>
</evidence>
<dbReference type="EMBL" id="JH793193">
    <property type="protein sequence ID" value="ELQ36443.1"/>
    <property type="molecule type" value="Genomic_DNA"/>
</dbReference>
<evidence type="ECO:0000256" key="4">
    <source>
        <dbReference type="ARBA" id="ARBA00015339"/>
    </source>
</evidence>